<evidence type="ECO:0000313" key="2">
    <source>
        <dbReference type="EMBL" id="MCG2614549.1"/>
    </source>
</evidence>
<feature type="chain" id="PRO_5047174504" evidence="1">
    <location>
        <begin position="25"/>
        <end position="341"/>
    </location>
</feature>
<accession>A0ABS9KQH6</accession>
<name>A0ABS9KQH6_9BACT</name>
<dbReference type="RefSeq" id="WP_237871069.1">
    <property type="nucleotide sequence ID" value="NZ_JAKLTR010000005.1"/>
</dbReference>
<feature type="signal peptide" evidence="1">
    <location>
        <begin position="1"/>
        <end position="24"/>
    </location>
</feature>
<dbReference type="Proteomes" id="UP001165367">
    <property type="component" value="Unassembled WGS sequence"/>
</dbReference>
<evidence type="ECO:0000313" key="3">
    <source>
        <dbReference type="Proteomes" id="UP001165367"/>
    </source>
</evidence>
<dbReference type="EMBL" id="JAKLTR010000005">
    <property type="protein sequence ID" value="MCG2614549.1"/>
    <property type="molecule type" value="Genomic_DNA"/>
</dbReference>
<proteinExistence type="predicted"/>
<protein>
    <submittedName>
        <fullName evidence="2">Uncharacterized protein</fullName>
    </submittedName>
</protein>
<evidence type="ECO:0000256" key="1">
    <source>
        <dbReference type="SAM" id="SignalP"/>
    </source>
</evidence>
<sequence>MQTQRVIFFCLISLLYMATHHAQAQMITGVWTGKINRQKVEVKIIQRGDSLTGTSYYGTASQYSRYRIKGYFDAASNEVVWWDDQLLEQKPASSKGQMGLLSRADFNCPGDGRMMLDGKTGPTDNDPSGDVHLNKTDNTTFNDEWDFVIDNYMTGGNDPDVIDSIEALTPTLTATPPSLPKEKPVIAKPPVKTEMVMIPSRPAVVPALKTPSPPTPQTIEDKFSIRKKTLVTEIPVTGDSIELRFYDNAEIDGDSISLFLDGRLLYRNIRLTGNAYSIKLAVNSLDENSELVMVAENLGSIPPNTSLMIAVVGDNRYEARLESTEGSSAMVRFKKPPASAK</sequence>
<keyword evidence="1" id="KW-0732">Signal</keyword>
<organism evidence="2 3">
    <name type="scientific">Terrimonas ginsenosidimutans</name>
    <dbReference type="NCBI Taxonomy" id="2908004"/>
    <lineage>
        <taxon>Bacteria</taxon>
        <taxon>Pseudomonadati</taxon>
        <taxon>Bacteroidota</taxon>
        <taxon>Chitinophagia</taxon>
        <taxon>Chitinophagales</taxon>
        <taxon>Chitinophagaceae</taxon>
        <taxon>Terrimonas</taxon>
    </lineage>
</organism>
<keyword evidence="3" id="KW-1185">Reference proteome</keyword>
<reference evidence="2" key="1">
    <citation type="submission" date="2022-01" db="EMBL/GenBank/DDBJ databases">
        <authorList>
            <person name="Jo J.-H."/>
            <person name="Im W.-T."/>
        </authorList>
    </citation>
    <scope>NUCLEOTIDE SEQUENCE</scope>
    <source>
        <strain evidence="2">NA20</strain>
    </source>
</reference>
<gene>
    <name evidence="2" type="ORF">LZZ85_09665</name>
</gene>
<comment type="caution">
    <text evidence="2">The sequence shown here is derived from an EMBL/GenBank/DDBJ whole genome shotgun (WGS) entry which is preliminary data.</text>
</comment>